<feature type="compositionally biased region" description="Polar residues" evidence="2">
    <location>
        <begin position="174"/>
        <end position="193"/>
    </location>
</feature>
<feature type="region of interest" description="Disordered" evidence="2">
    <location>
        <begin position="174"/>
        <end position="196"/>
    </location>
</feature>
<keyword evidence="1" id="KW-0862">Zinc</keyword>
<dbReference type="GO" id="GO:0003676">
    <property type="term" value="F:nucleic acid binding"/>
    <property type="evidence" value="ECO:0007669"/>
    <property type="project" value="InterPro"/>
</dbReference>
<dbReference type="Pfam" id="PF00098">
    <property type="entry name" value="zf-CCHC"/>
    <property type="match status" value="1"/>
</dbReference>
<dbReference type="GO" id="GO:0008270">
    <property type="term" value="F:zinc ion binding"/>
    <property type="evidence" value="ECO:0007669"/>
    <property type="project" value="UniProtKB-KW"/>
</dbReference>
<organism evidence="4 5">
    <name type="scientific">Thalictrum thalictroides</name>
    <name type="common">Rue-anemone</name>
    <name type="synonym">Anemone thalictroides</name>
    <dbReference type="NCBI Taxonomy" id="46969"/>
    <lineage>
        <taxon>Eukaryota</taxon>
        <taxon>Viridiplantae</taxon>
        <taxon>Streptophyta</taxon>
        <taxon>Embryophyta</taxon>
        <taxon>Tracheophyta</taxon>
        <taxon>Spermatophyta</taxon>
        <taxon>Magnoliopsida</taxon>
        <taxon>Ranunculales</taxon>
        <taxon>Ranunculaceae</taxon>
        <taxon>Thalictroideae</taxon>
        <taxon>Thalictrum</taxon>
    </lineage>
</organism>
<evidence type="ECO:0000313" key="4">
    <source>
        <dbReference type="EMBL" id="KAF5194084.1"/>
    </source>
</evidence>
<dbReference type="SUPFAM" id="SSF57756">
    <property type="entry name" value="Retrovirus zinc finger-like domains"/>
    <property type="match status" value="1"/>
</dbReference>
<evidence type="ECO:0000313" key="5">
    <source>
        <dbReference type="Proteomes" id="UP000554482"/>
    </source>
</evidence>
<dbReference type="PROSITE" id="PS50158">
    <property type="entry name" value="ZF_CCHC"/>
    <property type="match status" value="1"/>
</dbReference>
<keyword evidence="1" id="KW-0479">Metal-binding</keyword>
<keyword evidence="1" id="KW-0863">Zinc-finger</keyword>
<dbReference type="Proteomes" id="UP000554482">
    <property type="component" value="Unassembled WGS sequence"/>
</dbReference>
<keyword evidence="5" id="KW-1185">Reference proteome</keyword>
<sequence length="265" mass="30147">MIEQTNQRLNVLEVAPLVPHVVNLNPTPPVNHPIPNGQEVPVDFQVAQDNKAWRRMVEGFMKMKPPKFGGSSDITVVEDWKEDIKNLFNAMGYTEAQKQILASLCLVGDVSIWWKAMIRTENLHDITWEDFSRRFDLKYFPHTLKAAKNIILRMIMQSMGVLIMEEGAIFTANTSQPPYKKQNTSPSSNGSTDGTKRNTRFMGTCFSCGKVGHKASDCKSSERNWGSLTKENQNLNHMSRNRRGRNPLELKDNGKGQLIVWQKND</sequence>
<proteinExistence type="predicted"/>
<comment type="caution">
    <text evidence="4">The sequence shown here is derived from an EMBL/GenBank/DDBJ whole genome shotgun (WGS) entry which is preliminary data.</text>
</comment>
<dbReference type="InterPro" id="IPR001878">
    <property type="entry name" value="Znf_CCHC"/>
</dbReference>
<dbReference type="SMART" id="SM00343">
    <property type="entry name" value="ZnF_C2HC"/>
    <property type="match status" value="1"/>
</dbReference>
<feature type="domain" description="CCHC-type" evidence="3">
    <location>
        <begin position="205"/>
        <end position="220"/>
    </location>
</feature>
<evidence type="ECO:0000259" key="3">
    <source>
        <dbReference type="PROSITE" id="PS50158"/>
    </source>
</evidence>
<protein>
    <recommendedName>
        <fullName evidence="3">CCHC-type domain-containing protein</fullName>
    </recommendedName>
</protein>
<name>A0A7J6W9H7_THATH</name>
<evidence type="ECO:0000256" key="1">
    <source>
        <dbReference type="PROSITE-ProRule" id="PRU00047"/>
    </source>
</evidence>
<dbReference type="OrthoDB" id="1936908at2759"/>
<dbReference type="EMBL" id="JABWDY010019184">
    <property type="protein sequence ID" value="KAF5194084.1"/>
    <property type="molecule type" value="Genomic_DNA"/>
</dbReference>
<dbReference type="InterPro" id="IPR036875">
    <property type="entry name" value="Znf_CCHC_sf"/>
</dbReference>
<gene>
    <name evidence="4" type="ORF">FRX31_016329</name>
</gene>
<evidence type="ECO:0000256" key="2">
    <source>
        <dbReference type="SAM" id="MobiDB-lite"/>
    </source>
</evidence>
<dbReference type="AlphaFoldDB" id="A0A7J6W9H7"/>
<accession>A0A7J6W9H7</accession>
<reference evidence="4 5" key="1">
    <citation type="submission" date="2020-06" db="EMBL/GenBank/DDBJ databases">
        <title>Transcriptomic and genomic resources for Thalictrum thalictroides and T. hernandezii: Facilitating candidate gene discovery in an emerging model plant lineage.</title>
        <authorList>
            <person name="Arias T."/>
            <person name="Riano-Pachon D.M."/>
            <person name="Di Stilio V.S."/>
        </authorList>
    </citation>
    <scope>NUCLEOTIDE SEQUENCE [LARGE SCALE GENOMIC DNA]</scope>
    <source>
        <strain evidence="5">cv. WT478/WT964</strain>
        <tissue evidence="4">Leaves</tissue>
    </source>
</reference>